<dbReference type="AlphaFoldDB" id="A0A8J3NHX1"/>
<dbReference type="Proteomes" id="UP000601223">
    <property type="component" value="Unassembled WGS sequence"/>
</dbReference>
<dbReference type="SUPFAM" id="SSF103196">
    <property type="entry name" value="Roadblock/LC7 domain"/>
    <property type="match status" value="1"/>
</dbReference>
<accession>A0A8J3NHX1</accession>
<dbReference type="InterPro" id="IPR004942">
    <property type="entry name" value="Roadblock/LAMTOR2_dom"/>
</dbReference>
<organism evidence="2 3">
    <name type="scientific">Catellatospora bangladeshensis</name>
    <dbReference type="NCBI Taxonomy" id="310355"/>
    <lineage>
        <taxon>Bacteria</taxon>
        <taxon>Bacillati</taxon>
        <taxon>Actinomycetota</taxon>
        <taxon>Actinomycetes</taxon>
        <taxon>Micromonosporales</taxon>
        <taxon>Micromonosporaceae</taxon>
        <taxon>Catellatospora</taxon>
    </lineage>
</organism>
<dbReference type="Gene3D" id="3.30.450.30">
    <property type="entry name" value="Dynein light chain 2a, cytoplasmic"/>
    <property type="match status" value="1"/>
</dbReference>
<sequence length="141" mass="14992">MTPDSPVLAEIRDLRLRLPHVLGVVVASVDGLLIAQDTHGVEPEVFAAMSAAQLGLGQQTVAAVRAGEFRESVTTATNGYVATFAAGASALLTVIAGRELNVARLHHEARPAAARIGELVRQAEQRRITEQYDPSSGKRSR</sequence>
<feature type="domain" description="Roadblock/LAMTOR2" evidence="1">
    <location>
        <begin position="8"/>
        <end position="96"/>
    </location>
</feature>
<evidence type="ECO:0000313" key="2">
    <source>
        <dbReference type="EMBL" id="GIF78755.1"/>
    </source>
</evidence>
<dbReference type="RefSeq" id="WP_239125355.1">
    <property type="nucleotide sequence ID" value="NZ_BONF01000001.1"/>
</dbReference>
<dbReference type="Pfam" id="PF03259">
    <property type="entry name" value="Robl_LC7"/>
    <property type="match status" value="1"/>
</dbReference>
<name>A0A8J3NHX1_9ACTN</name>
<dbReference type="EMBL" id="BONF01000001">
    <property type="protein sequence ID" value="GIF78755.1"/>
    <property type="molecule type" value="Genomic_DNA"/>
</dbReference>
<comment type="caution">
    <text evidence="2">The sequence shown here is derived from an EMBL/GenBank/DDBJ whole genome shotgun (WGS) entry which is preliminary data.</text>
</comment>
<dbReference type="SMART" id="SM00960">
    <property type="entry name" value="Robl_LC7"/>
    <property type="match status" value="1"/>
</dbReference>
<gene>
    <name evidence="2" type="ORF">Cba03nite_01040</name>
</gene>
<keyword evidence="3" id="KW-1185">Reference proteome</keyword>
<evidence type="ECO:0000259" key="1">
    <source>
        <dbReference type="SMART" id="SM00960"/>
    </source>
</evidence>
<reference evidence="2 3" key="1">
    <citation type="submission" date="2021-01" db="EMBL/GenBank/DDBJ databases">
        <title>Whole genome shotgun sequence of Catellatospora bangladeshensis NBRC 107357.</title>
        <authorList>
            <person name="Komaki H."/>
            <person name="Tamura T."/>
        </authorList>
    </citation>
    <scope>NUCLEOTIDE SEQUENCE [LARGE SCALE GENOMIC DNA]</scope>
    <source>
        <strain evidence="2 3">NBRC 107357</strain>
    </source>
</reference>
<proteinExistence type="predicted"/>
<protein>
    <recommendedName>
        <fullName evidence="1">Roadblock/LAMTOR2 domain-containing protein</fullName>
    </recommendedName>
</protein>
<evidence type="ECO:0000313" key="3">
    <source>
        <dbReference type="Proteomes" id="UP000601223"/>
    </source>
</evidence>